<organism evidence="1 2">
    <name type="scientific">Actinomadura physcomitrii</name>
    <dbReference type="NCBI Taxonomy" id="2650748"/>
    <lineage>
        <taxon>Bacteria</taxon>
        <taxon>Bacillati</taxon>
        <taxon>Actinomycetota</taxon>
        <taxon>Actinomycetes</taxon>
        <taxon>Streptosporangiales</taxon>
        <taxon>Thermomonosporaceae</taxon>
        <taxon>Actinomadura</taxon>
    </lineage>
</organism>
<dbReference type="AlphaFoldDB" id="A0A6I4MUG8"/>
<gene>
    <name evidence="1" type="ORF">F8568_046115</name>
</gene>
<accession>A0A6I4MUG8</accession>
<dbReference type="RefSeq" id="WP_151600496.1">
    <property type="nucleotide sequence ID" value="NZ_WBMS02000083.1"/>
</dbReference>
<sequence>MAGTISGNIGRGGVGEPVFGRNGAPGGLLRALLTEDVAALRASAAQDGATVQDGAAASGVLAAAVR</sequence>
<reference evidence="1" key="1">
    <citation type="submission" date="2019-12" db="EMBL/GenBank/DDBJ databases">
        <title>Actinomadura physcomitrii sp. nov., a novel actinomycete isolated from moss [Physcomitrium sphaericum (Ludw) Fuernr].</title>
        <authorList>
            <person name="Zhuang X."/>
        </authorList>
    </citation>
    <scope>NUCLEOTIDE SEQUENCE [LARGE SCALE GENOMIC DNA]</scope>
    <source>
        <strain evidence="1">LD22</strain>
    </source>
</reference>
<evidence type="ECO:0000313" key="2">
    <source>
        <dbReference type="Proteomes" id="UP000462055"/>
    </source>
</evidence>
<evidence type="ECO:0000313" key="1">
    <source>
        <dbReference type="EMBL" id="MWA07574.1"/>
    </source>
</evidence>
<dbReference type="EMBL" id="WBMS02000083">
    <property type="protein sequence ID" value="MWA07574.1"/>
    <property type="molecule type" value="Genomic_DNA"/>
</dbReference>
<protein>
    <submittedName>
        <fullName evidence="1">Uncharacterized protein</fullName>
    </submittedName>
</protein>
<keyword evidence="2" id="KW-1185">Reference proteome</keyword>
<comment type="caution">
    <text evidence="1">The sequence shown here is derived from an EMBL/GenBank/DDBJ whole genome shotgun (WGS) entry which is preliminary data.</text>
</comment>
<proteinExistence type="predicted"/>
<name>A0A6I4MUG8_9ACTN</name>
<dbReference type="Proteomes" id="UP000462055">
    <property type="component" value="Unassembled WGS sequence"/>
</dbReference>